<accession>A0A699GDC2</accession>
<reference evidence="2" key="1">
    <citation type="journal article" date="2019" name="Sci. Rep.">
        <title>Draft genome of Tanacetum cinerariifolium, the natural source of mosquito coil.</title>
        <authorList>
            <person name="Yamashiro T."/>
            <person name="Shiraishi A."/>
            <person name="Satake H."/>
            <person name="Nakayama K."/>
        </authorList>
    </citation>
    <scope>NUCLEOTIDE SEQUENCE</scope>
</reference>
<comment type="caution">
    <text evidence="2">The sequence shown here is derived from an EMBL/GenBank/DDBJ whole genome shotgun (WGS) entry which is preliminary data.</text>
</comment>
<evidence type="ECO:0000256" key="1">
    <source>
        <dbReference type="SAM" id="MobiDB-lite"/>
    </source>
</evidence>
<feature type="compositionally biased region" description="Basic residues" evidence="1">
    <location>
        <begin position="976"/>
        <end position="985"/>
    </location>
</feature>
<feature type="compositionally biased region" description="Basic residues" evidence="1">
    <location>
        <begin position="1524"/>
        <end position="1533"/>
    </location>
</feature>
<feature type="region of interest" description="Disordered" evidence="1">
    <location>
        <begin position="964"/>
        <end position="985"/>
    </location>
</feature>
<feature type="region of interest" description="Disordered" evidence="1">
    <location>
        <begin position="1518"/>
        <end position="1546"/>
    </location>
</feature>
<feature type="region of interest" description="Disordered" evidence="1">
    <location>
        <begin position="162"/>
        <end position="185"/>
    </location>
</feature>
<organism evidence="2">
    <name type="scientific">Tanacetum cinerariifolium</name>
    <name type="common">Dalmatian daisy</name>
    <name type="synonym">Chrysanthemum cinerariifolium</name>
    <dbReference type="NCBI Taxonomy" id="118510"/>
    <lineage>
        <taxon>Eukaryota</taxon>
        <taxon>Viridiplantae</taxon>
        <taxon>Streptophyta</taxon>
        <taxon>Embryophyta</taxon>
        <taxon>Tracheophyta</taxon>
        <taxon>Spermatophyta</taxon>
        <taxon>Magnoliopsida</taxon>
        <taxon>eudicotyledons</taxon>
        <taxon>Gunneridae</taxon>
        <taxon>Pentapetalae</taxon>
        <taxon>asterids</taxon>
        <taxon>campanulids</taxon>
        <taxon>Asterales</taxon>
        <taxon>Asteraceae</taxon>
        <taxon>Asteroideae</taxon>
        <taxon>Anthemideae</taxon>
        <taxon>Anthemidinae</taxon>
        <taxon>Tanacetum</taxon>
    </lineage>
</organism>
<gene>
    <name evidence="2" type="ORF">Tci_000007</name>
</gene>
<protein>
    <submittedName>
        <fullName evidence="2">Uncharacterized protein</fullName>
    </submittedName>
</protein>
<sequence>MRFRHGAHAHADLVVQRHDGRVAHRRPVQPYQLAGRIAGAQRSQVVVVQRHAKRRTEGGRGRIDVAAETHREAHLASEIDRVEQVVITIGRVVADHVAAGQRAADAARRLGRGRIAEAGEVGQQRLGVRRAGIARVELQVDPAGVAVGCQQRAGVDFHLEHRGGGRQAGAGAQGQGQDGPTPAQVQAGMQGKCFEHGHSLKGAAINGGGVRDGCRAGPGKAQRHGDAGARRQARDRRRDIGRAALGSAGVEQRHAGWQAWQGNLQRTGQRGRAVIGQRQRAVPLAGGARQHQAGAGGAHAGRDIGRRALQIQAQHDRIVVRCAVRRVGVLVLRFAVGVVVDDGGLVGIVMPFGRVRHLGAQRGAGQRVVQVTGFAVEHVRVRHGAGAAYKPFELVHKALADDGLDRIFVAVGVEVADQQHFRVAGGSHHLRHEGTDQALRLLDAGGGPAALAVALVAIFARRGRAAALGLEVVDDHRELAAIRRNKGLRHRRPVVDAVAIGERGAGQAHGCRLVDHGHADGVGAGGDRLGHDRVGPGAGGNRFIERVHQLLHRVVAAVLDFHQAHHVGIHGLQFADNLGALPLEFVEVVGTPAIAARRRAAADGAALAGAALVVGAVGERGEVIQDVGAGHFDVAAGQGRRRCARMVLRESRRDRRLQFEAGPAAALGAEVDHAGQARDGVARAQRSVQSQVRDHGRRHKDAVVEDDLVARVGGSQRRGLGRARAVAVGRHFQPARRQRHFAAAAQVFELRHGQRVIEAHQHAFHLRQVGIRQFDIGRRDGDAAGQAHDLANGRELGVSVAAGRGRVIGDGAGDADAVAHLHGAGVGGVHKQAVRRLRIAVAGLVLDEEAGTHLGGDHAFRGLHRAGHRAGGAAALDLRNRARGAGGRRHRDVDRAQRFLRLVVAETDRDRVAAGRQVGSDSQVGSGAGAGACCRLKVNQCDAGAGAGRDRCRVDHTVQIAGAEGGRAAGAQRQRQVGRAHGHDRRLRGNAALVDGAGRVAGSRCAGGKVGGVVVGVGATAAGAQGGGGVGQAGAAGALEATGVIAEQVDQLGAGRIGARQRRGAGDQRHLAGRAAHGQRAGGIWRGQVHGAVGAGRLLEQVILARLELGRAGRDLGHGPAAAGSAGVLHAPAVDVDCRTAAIEYFDEIVFIGGAAVAATAIDLADDDGRIGLGLRGQAGQQGGGNRGAATGGGGNDGRRSVRINPRSACIGRGQRIADEHALRRPRHAFPVRFDGRIAAQVALEQDRSMRKFLPVVAWFRHGAVAGRGARLEPVQAAHLGVAEQVAAGGGQVVGQRAGQKAQRVELGHAGQAGLVNHDVLHPFQHVGVEVLDGELACGNAAGRRKEPGPAAARAVGRVQVIGGGLRQPELAGGAARNQVLGQGNRPGGQQHADQDVRFGSGYGRRGVEICGRLAGAARFFALGSIEAERERGRDGIALDGVRRGPHHQHGADVGTELAEYLLAQRRELLRAEPTLRIGDAHMDDVFLGNLVRFAVQRGNLHAIGFVVVDDDGQLLGRDGGGARQRHGGQRQRQRQDHVRGQAGGDEFEKAHGRFQKWTGAGDYRLPGPPGAGKKKPGRRPGLIWRAAPCRRQLSLGCFFSGLATGYQANQGQATQHHAVGFWFWYWQYRDFATVRTTGGAHDCAGNAQVVGTSRQAVSRQRPRIHWMCANGCGVVGAVVHGQVVAGGVNFDQVETGNVDVLGAALVLREGRGDRRRGVEALLQVERVVVGERWGRCAEAVTDYAAEAAFCIVIHREHWIASVSALSGHCGGCQHCCDDDCFDFRFHEDSNRNI</sequence>
<feature type="region of interest" description="Disordered" evidence="1">
    <location>
        <begin position="214"/>
        <end position="236"/>
    </location>
</feature>
<feature type="region of interest" description="Disordered" evidence="1">
    <location>
        <begin position="1559"/>
        <end position="1580"/>
    </location>
</feature>
<feature type="compositionally biased region" description="Gly residues" evidence="1">
    <location>
        <begin position="1175"/>
        <end position="1196"/>
    </location>
</feature>
<name>A0A699GDC2_TANCI</name>
<proteinExistence type="predicted"/>
<feature type="region of interest" description="Disordered" evidence="1">
    <location>
        <begin position="1175"/>
        <end position="1202"/>
    </location>
</feature>
<evidence type="ECO:0000313" key="2">
    <source>
        <dbReference type="EMBL" id="GEU28029.1"/>
    </source>
</evidence>
<dbReference type="EMBL" id="BKCJ010000001">
    <property type="protein sequence ID" value="GEU28029.1"/>
    <property type="molecule type" value="Genomic_DNA"/>
</dbReference>
<feature type="compositionally biased region" description="Gly residues" evidence="1">
    <location>
        <begin position="165"/>
        <end position="177"/>
    </location>
</feature>